<sequence>MSPKERKWARVKRAGAHGLRRGAWYTVLNENKSNIVVLDVSKKAIPIDRSLLDFTTLKPRKWSVVQLDPQRDAAELAGEAGLGPLYGVCPNCAGRANLKQDDTQLTCPVCQLLFEIDWSVTC</sequence>
<protein>
    <submittedName>
        <fullName evidence="1">Uncharacterized protein</fullName>
    </submittedName>
</protein>
<proteinExistence type="predicted"/>
<evidence type="ECO:0000313" key="1">
    <source>
        <dbReference type="EMBL" id="AKQ04659.1"/>
    </source>
</evidence>
<reference evidence="1" key="1">
    <citation type="journal article" date="2015" name="ISME J.">
        <title>Aquifer environment selects for microbial species cohorts in sediment and groundwater.</title>
        <authorList>
            <person name="Hug L.A."/>
            <person name="Thomas B.C."/>
            <person name="Brown C.T."/>
            <person name="Frischkorn K.R."/>
            <person name="Williams K.H."/>
            <person name="Tringe S.G."/>
            <person name="Banfield J.F."/>
        </authorList>
    </citation>
    <scope>NUCLEOTIDE SEQUENCE</scope>
</reference>
<dbReference type="EMBL" id="KT007046">
    <property type="protein sequence ID" value="AKQ04659.1"/>
    <property type="molecule type" value="Genomic_DNA"/>
</dbReference>
<organism evidence="1">
    <name type="scientific">uncultured Gemmatimonadetes bacterium Rifle_16ft_4_minimus_7</name>
    <dbReference type="NCBI Taxonomy" id="1665098"/>
    <lineage>
        <taxon>Bacteria</taxon>
        <taxon>Pseudomonadati</taxon>
        <taxon>Gemmatimonadota</taxon>
        <taxon>environmental samples</taxon>
    </lineage>
</organism>
<name>A0A0H4TUV5_9BACT</name>
<dbReference type="AlphaFoldDB" id="A0A0H4TUV5"/>
<accession>A0A0H4TUV5</accession>